<dbReference type="EMBL" id="ML978124">
    <property type="protein sequence ID" value="KAF2100376.1"/>
    <property type="molecule type" value="Genomic_DNA"/>
</dbReference>
<dbReference type="Proteomes" id="UP000799772">
    <property type="component" value="Unassembled WGS sequence"/>
</dbReference>
<gene>
    <name evidence="2" type="ORF">NA57DRAFT_54468</name>
</gene>
<evidence type="ECO:0000256" key="1">
    <source>
        <dbReference type="SAM" id="MobiDB-lite"/>
    </source>
</evidence>
<reference evidence="2" key="1">
    <citation type="journal article" date="2020" name="Stud. Mycol.">
        <title>101 Dothideomycetes genomes: a test case for predicting lifestyles and emergence of pathogens.</title>
        <authorList>
            <person name="Haridas S."/>
            <person name="Albert R."/>
            <person name="Binder M."/>
            <person name="Bloem J."/>
            <person name="Labutti K."/>
            <person name="Salamov A."/>
            <person name="Andreopoulos B."/>
            <person name="Baker S."/>
            <person name="Barry K."/>
            <person name="Bills G."/>
            <person name="Bluhm B."/>
            <person name="Cannon C."/>
            <person name="Castanera R."/>
            <person name="Culley D."/>
            <person name="Daum C."/>
            <person name="Ezra D."/>
            <person name="Gonzalez J."/>
            <person name="Henrissat B."/>
            <person name="Kuo A."/>
            <person name="Liang C."/>
            <person name="Lipzen A."/>
            <person name="Lutzoni F."/>
            <person name="Magnuson J."/>
            <person name="Mondo S."/>
            <person name="Nolan M."/>
            <person name="Ohm R."/>
            <person name="Pangilinan J."/>
            <person name="Park H.-J."/>
            <person name="Ramirez L."/>
            <person name="Alfaro M."/>
            <person name="Sun H."/>
            <person name="Tritt A."/>
            <person name="Yoshinaga Y."/>
            <person name="Zwiers L.-H."/>
            <person name="Turgeon B."/>
            <person name="Goodwin S."/>
            <person name="Spatafora J."/>
            <person name="Crous P."/>
            <person name="Grigoriev I."/>
        </authorList>
    </citation>
    <scope>NUCLEOTIDE SEQUENCE</scope>
    <source>
        <strain evidence="2">CBS 133067</strain>
    </source>
</reference>
<accession>A0A9P4M764</accession>
<protein>
    <submittedName>
        <fullName evidence="2">Uncharacterized protein</fullName>
    </submittedName>
</protein>
<evidence type="ECO:0000313" key="3">
    <source>
        <dbReference type="Proteomes" id="UP000799772"/>
    </source>
</evidence>
<dbReference type="AlphaFoldDB" id="A0A9P4M764"/>
<evidence type="ECO:0000313" key="2">
    <source>
        <dbReference type="EMBL" id="KAF2100376.1"/>
    </source>
</evidence>
<feature type="region of interest" description="Disordered" evidence="1">
    <location>
        <begin position="1"/>
        <end position="27"/>
    </location>
</feature>
<organism evidence="2 3">
    <name type="scientific">Rhizodiscina lignyota</name>
    <dbReference type="NCBI Taxonomy" id="1504668"/>
    <lineage>
        <taxon>Eukaryota</taxon>
        <taxon>Fungi</taxon>
        <taxon>Dikarya</taxon>
        <taxon>Ascomycota</taxon>
        <taxon>Pezizomycotina</taxon>
        <taxon>Dothideomycetes</taxon>
        <taxon>Pleosporomycetidae</taxon>
        <taxon>Aulographales</taxon>
        <taxon>Rhizodiscinaceae</taxon>
        <taxon>Rhizodiscina</taxon>
    </lineage>
</organism>
<comment type="caution">
    <text evidence="2">The sequence shown here is derived from an EMBL/GenBank/DDBJ whole genome shotgun (WGS) entry which is preliminary data.</text>
</comment>
<keyword evidence="3" id="KW-1185">Reference proteome</keyword>
<proteinExistence type="predicted"/>
<sequence length="172" mass="19386">MAEGHAENNPSHQPTAPMLGEQPTAREVEDRLEYWAQQLRDQVSEELEVAIYRAQGEDDEHKAAEQQLLRPSIILRRRFDGRVMMTGIVRSSAADEDAIHVAANEAAGTLLVYRTDFEPYFFVCDDHIALYRVQQDAAEGKFGPYFFADLVDGSGSSSALHKYLRLNVSWLA</sequence>
<name>A0A9P4M764_9PEZI</name>